<keyword evidence="2" id="KW-0732">Signal</keyword>
<dbReference type="AlphaFoldDB" id="A0AA38P500"/>
<feature type="region of interest" description="Disordered" evidence="1">
    <location>
        <begin position="134"/>
        <end position="153"/>
    </location>
</feature>
<keyword evidence="4" id="KW-1185">Reference proteome</keyword>
<sequence>MRLMLLWSLHLRTIEVRPAASPCQQDARAGRITVVLKDKDKFALVKTGPTCLGSSSVNAVMTVKEWQWTVLVAMLIHSTVVLKDKVKFALVKRRSDILGVQLSCQRLLATVWRTGGDWRMVEAEKVDAQVYCKHRDMNDTPAPPSSRMNSKPG</sequence>
<protein>
    <submittedName>
        <fullName evidence="3">Uncharacterized protein</fullName>
    </submittedName>
</protein>
<comment type="caution">
    <text evidence="3">The sequence shown here is derived from an EMBL/GenBank/DDBJ whole genome shotgun (WGS) entry which is preliminary data.</text>
</comment>
<dbReference type="EMBL" id="MU806320">
    <property type="protein sequence ID" value="KAJ3836435.1"/>
    <property type="molecule type" value="Genomic_DNA"/>
</dbReference>
<feature type="chain" id="PRO_5041309529" evidence="2">
    <location>
        <begin position="20"/>
        <end position="153"/>
    </location>
</feature>
<feature type="signal peptide" evidence="2">
    <location>
        <begin position="1"/>
        <end position="19"/>
    </location>
</feature>
<reference evidence="3" key="1">
    <citation type="submission" date="2022-08" db="EMBL/GenBank/DDBJ databases">
        <authorList>
            <consortium name="DOE Joint Genome Institute"/>
            <person name="Min B."/>
            <person name="Riley R."/>
            <person name="Sierra-Patev S."/>
            <person name="Naranjo-Ortiz M."/>
            <person name="Looney B."/>
            <person name="Konkel Z."/>
            <person name="Slot J.C."/>
            <person name="Sakamoto Y."/>
            <person name="Steenwyk J.L."/>
            <person name="Rokas A."/>
            <person name="Carro J."/>
            <person name="Camarero S."/>
            <person name="Ferreira P."/>
            <person name="Molpeceres G."/>
            <person name="Ruiz-Duenas F.J."/>
            <person name="Serrano A."/>
            <person name="Henrissat B."/>
            <person name="Drula E."/>
            <person name="Hughes K.W."/>
            <person name="Mata J.L."/>
            <person name="Ishikawa N.K."/>
            <person name="Vargas-Isla R."/>
            <person name="Ushijima S."/>
            <person name="Smith C.A."/>
            <person name="Ahrendt S."/>
            <person name="Andreopoulos W."/>
            <person name="He G."/>
            <person name="Labutti K."/>
            <person name="Lipzen A."/>
            <person name="Ng V."/>
            <person name="Sandor L."/>
            <person name="Barry K."/>
            <person name="Martinez A.T."/>
            <person name="Xiao Y."/>
            <person name="Gibbons J.G."/>
            <person name="Terashima K."/>
            <person name="Hibbett D.S."/>
            <person name="Grigoriev I.V."/>
        </authorList>
    </citation>
    <scope>NUCLEOTIDE SEQUENCE</scope>
    <source>
        <strain evidence="3">TFB9207</strain>
    </source>
</reference>
<proteinExistence type="predicted"/>
<evidence type="ECO:0000313" key="3">
    <source>
        <dbReference type="EMBL" id="KAJ3836435.1"/>
    </source>
</evidence>
<organism evidence="3 4">
    <name type="scientific">Lentinula raphanica</name>
    <dbReference type="NCBI Taxonomy" id="153919"/>
    <lineage>
        <taxon>Eukaryota</taxon>
        <taxon>Fungi</taxon>
        <taxon>Dikarya</taxon>
        <taxon>Basidiomycota</taxon>
        <taxon>Agaricomycotina</taxon>
        <taxon>Agaricomycetes</taxon>
        <taxon>Agaricomycetidae</taxon>
        <taxon>Agaricales</taxon>
        <taxon>Marasmiineae</taxon>
        <taxon>Omphalotaceae</taxon>
        <taxon>Lentinula</taxon>
    </lineage>
</organism>
<accession>A0AA38P500</accession>
<evidence type="ECO:0000256" key="2">
    <source>
        <dbReference type="SAM" id="SignalP"/>
    </source>
</evidence>
<dbReference type="Proteomes" id="UP001163846">
    <property type="component" value="Unassembled WGS sequence"/>
</dbReference>
<name>A0AA38P500_9AGAR</name>
<evidence type="ECO:0000313" key="4">
    <source>
        <dbReference type="Proteomes" id="UP001163846"/>
    </source>
</evidence>
<gene>
    <name evidence="3" type="ORF">F5878DRAFT_643542</name>
</gene>
<evidence type="ECO:0000256" key="1">
    <source>
        <dbReference type="SAM" id="MobiDB-lite"/>
    </source>
</evidence>